<sequence>MHLGQWDKLATYNEQVNAEESDKPFWKAAVYISKGQLQKYKQGKAERDWMVQQQDYYKNHMIELKMEYQNQKAAQENVGEYSYIKLLDELEIRKKKLKDIWHDRLSGAPKDIDVWYRLLSTRQLYLPKVHDLTFGLNLLNYVQRDKKWFFANLLLKYQRNNFRIKVKLLYLQLFTFSICNLNMYMLNMKSKFQISSENISQIRNKSVQLILNQKQRLFLLYIQLNNLMYLYNIIQLMQRHGIIMVYVILKLLNNKKIDNL</sequence>
<keyword evidence="1" id="KW-1133">Transmembrane helix</keyword>
<dbReference type="EMBL" id="CAJJDN010000339">
    <property type="protein sequence ID" value="CAD8130880.1"/>
    <property type="molecule type" value="Genomic_DNA"/>
</dbReference>
<dbReference type="Proteomes" id="UP000692954">
    <property type="component" value="Unassembled WGS sequence"/>
</dbReference>
<name>A0A8S1RTV3_9CILI</name>
<keyword evidence="4" id="KW-1185">Reference proteome</keyword>
<evidence type="ECO:0000313" key="4">
    <source>
        <dbReference type="Proteomes" id="UP000692954"/>
    </source>
</evidence>
<evidence type="ECO:0000313" key="3">
    <source>
        <dbReference type="EMBL" id="CAD8130880.1"/>
    </source>
</evidence>
<organism evidence="3 4">
    <name type="scientific">Paramecium sonneborni</name>
    <dbReference type="NCBI Taxonomy" id="65129"/>
    <lineage>
        <taxon>Eukaryota</taxon>
        <taxon>Sar</taxon>
        <taxon>Alveolata</taxon>
        <taxon>Ciliophora</taxon>
        <taxon>Intramacronucleata</taxon>
        <taxon>Oligohymenophorea</taxon>
        <taxon>Peniculida</taxon>
        <taxon>Parameciidae</taxon>
        <taxon>Paramecium</taxon>
    </lineage>
</organism>
<protein>
    <recommendedName>
        <fullName evidence="2">PIK-related kinase FAT domain-containing protein</fullName>
    </recommendedName>
</protein>
<evidence type="ECO:0000256" key="1">
    <source>
        <dbReference type="SAM" id="Phobius"/>
    </source>
</evidence>
<comment type="caution">
    <text evidence="3">The sequence shown here is derived from an EMBL/GenBank/DDBJ whole genome shotgun (WGS) entry which is preliminary data.</text>
</comment>
<feature type="transmembrane region" description="Helical" evidence="1">
    <location>
        <begin position="168"/>
        <end position="186"/>
    </location>
</feature>
<dbReference type="Pfam" id="PF02259">
    <property type="entry name" value="FAT"/>
    <property type="match status" value="1"/>
</dbReference>
<accession>A0A8S1RTV3</accession>
<reference evidence="3" key="1">
    <citation type="submission" date="2021-01" db="EMBL/GenBank/DDBJ databases">
        <authorList>
            <consortium name="Genoscope - CEA"/>
            <person name="William W."/>
        </authorList>
    </citation>
    <scope>NUCLEOTIDE SEQUENCE</scope>
</reference>
<gene>
    <name evidence="3" type="ORF">PSON_ATCC_30995.1.T3390013</name>
</gene>
<evidence type="ECO:0000259" key="2">
    <source>
        <dbReference type="Pfam" id="PF02259"/>
    </source>
</evidence>
<feature type="domain" description="PIK-related kinase FAT" evidence="2">
    <location>
        <begin position="2"/>
        <end position="155"/>
    </location>
</feature>
<keyword evidence="1" id="KW-0472">Membrane</keyword>
<dbReference type="InterPro" id="IPR003151">
    <property type="entry name" value="PIK-rel_kinase_FAT"/>
</dbReference>
<keyword evidence="1" id="KW-0812">Transmembrane</keyword>
<dbReference type="AlphaFoldDB" id="A0A8S1RTV3"/>
<proteinExistence type="predicted"/>
<feature type="transmembrane region" description="Helical" evidence="1">
    <location>
        <begin position="229"/>
        <end position="249"/>
    </location>
</feature>